<dbReference type="GO" id="GO:0005524">
    <property type="term" value="F:ATP binding"/>
    <property type="evidence" value="ECO:0007669"/>
    <property type="project" value="UniProtKB-KW"/>
</dbReference>
<dbReference type="InterPro" id="IPR003439">
    <property type="entry name" value="ABC_transporter-like_ATP-bd"/>
</dbReference>
<accession>R4Z4R5</accession>
<dbReference type="PANTHER" id="PTHR42781:SF4">
    <property type="entry name" value="SPERMIDINE_PUTRESCINE IMPORT ATP-BINDING PROTEIN POTA"/>
    <property type="match status" value="1"/>
</dbReference>
<dbReference type="Gene3D" id="3.40.50.300">
    <property type="entry name" value="P-loop containing nucleotide triphosphate hydrolases"/>
    <property type="match status" value="1"/>
</dbReference>
<name>R4Z4R5_9ACTN</name>
<evidence type="ECO:0000259" key="6">
    <source>
        <dbReference type="PROSITE" id="PS50893"/>
    </source>
</evidence>
<keyword evidence="3" id="KW-0547">Nucleotide-binding</keyword>
<dbReference type="PROSITE" id="PS50893">
    <property type="entry name" value="ABC_TRANSPORTER_2"/>
    <property type="match status" value="1"/>
</dbReference>
<dbReference type="InterPro" id="IPR050093">
    <property type="entry name" value="ABC_SmlMolc_Importer"/>
</dbReference>
<dbReference type="PROSITE" id="PS51866">
    <property type="entry name" value="MOP"/>
    <property type="match status" value="1"/>
</dbReference>
<evidence type="ECO:0000256" key="5">
    <source>
        <dbReference type="PROSITE-ProRule" id="PRU01213"/>
    </source>
</evidence>
<sequence length="362" mass="38190">MTSVAQTTAGLSARIVVSRSDTFTLDLEVAIEPGTTAALLGPNGSGKSTTVDALAGIVPLDEGRIQLDGRVLDDPDAGVFVPTEQRGLGVVFQQGLLFDHLDVAANIAFGPRSAGRPSKQADAIARRWIDTLDLADLADRHPNRLSGGQAQRVALARALATDPDLLMLDEPLAALDIATRTRLRRTLAAHLDYYEGPRLLITHDPVDAFLLADCIYILEGGSVTQAGSVEDIRRRPATPYVAALAGLNLLSGINNNGMVKLNDHPSQTLQSADRATTGSVLVTIHPTAVALHAEQPHGSPRNVWGSTVVAVEPLGDITRISLGEPLPLNVDITPASTELLQLKPGATVWASVKATEVNLNPA</sequence>
<organism evidence="8 9">
    <name type="scientific">Candidatus Neomicrothrix parvicella RN1</name>
    <dbReference type="NCBI Taxonomy" id="1229780"/>
    <lineage>
        <taxon>Bacteria</taxon>
        <taxon>Bacillati</taxon>
        <taxon>Actinomycetota</taxon>
        <taxon>Acidimicrobiia</taxon>
        <taxon>Acidimicrobiales</taxon>
        <taxon>Microthrixaceae</taxon>
        <taxon>Candidatus Neomicrothrix</taxon>
    </lineage>
</organism>
<dbReference type="InterPro" id="IPR027417">
    <property type="entry name" value="P-loop_NTPase"/>
</dbReference>
<keyword evidence="8" id="KW-0378">Hydrolase</keyword>
<dbReference type="EMBL" id="CANL01000018">
    <property type="protein sequence ID" value="CCM63557.1"/>
    <property type="molecule type" value="Genomic_DNA"/>
</dbReference>
<evidence type="ECO:0000256" key="3">
    <source>
        <dbReference type="ARBA" id="ARBA00022741"/>
    </source>
</evidence>
<dbReference type="EC" id="3.6.3.29" evidence="8"/>
<comment type="caution">
    <text evidence="8">The sequence shown here is derived from an EMBL/GenBank/DDBJ whole genome shotgun (WGS) entry which is preliminary data.</text>
</comment>
<dbReference type="PROSITE" id="PS00211">
    <property type="entry name" value="ABC_TRANSPORTER_1"/>
    <property type="match status" value="1"/>
</dbReference>
<keyword evidence="9" id="KW-1185">Reference proteome</keyword>
<dbReference type="SMART" id="SM00382">
    <property type="entry name" value="AAA"/>
    <property type="match status" value="1"/>
</dbReference>
<dbReference type="SUPFAM" id="SSF50331">
    <property type="entry name" value="MOP-like"/>
    <property type="match status" value="1"/>
</dbReference>
<dbReference type="AlphaFoldDB" id="R4Z4R5"/>
<keyword evidence="1" id="KW-0813">Transport</keyword>
<gene>
    <name evidence="8" type="ORF">BN381_250050</name>
</gene>
<dbReference type="InterPro" id="IPR005116">
    <property type="entry name" value="Transp-assoc_OB_typ1"/>
</dbReference>
<evidence type="ECO:0000256" key="1">
    <source>
        <dbReference type="ARBA" id="ARBA00022448"/>
    </source>
</evidence>
<dbReference type="Pfam" id="PF03459">
    <property type="entry name" value="TOBE"/>
    <property type="match status" value="1"/>
</dbReference>
<feature type="domain" description="Mop" evidence="7">
    <location>
        <begin position="297"/>
        <end position="361"/>
    </location>
</feature>
<evidence type="ECO:0000313" key="8">
    <source>
        <dbReference type="EMBL" id="CCM63557.1"/>
    </source>
</evidence>
<evidence type="ECO:0000259" key="7">
    <source>
        <dbReference type="PROSITE" id="PS51866"/>
    </source>
</evidence>
<dbReference type="RefSeq" id="WP_012226301.1">
    <property type="nucleotide sequence ID" value="NZ_HG422565.1"/>
</dbReference>
<evidence type="ECO:0000313" key="9">
    <source>
        <dbReference type="Proteomes" id="UP000018291"/>
    </source>
</evidence>
<dbReference type="InterPro" id="IPR008995">
    <property type="entry name" value="Mo/tungstate-bd_C_term_dom"/>
</dbReference>
<evidence type="ECO:0000256" key="4">
    <source>
        <dbReference type="ARBA" id="ARBA00022840"/>
    </source>
</evidence>
<dbReference type="Gene3D" id="2.40.50.100">
    <property type="match status" value="1"/>
</dbReference>
<dbReference type="HOGENOM" id="CLU_000604_1_1_11"/>
<dbReference type="PANTHER" id="PTHR42781">
    <property type="entry name" value="SPERMIDINE/PUTRESCINE IMPORT ATP-BINDING PROTEIN POTA"/>
    <property type="match status" value="1"/>
</dbReference>
<dbReference type="GO" id="GO:0015689">
    <property type="term" value="P:molybdate ion transport"/>
    <property type="evidence" value="ECO:0007669"/>
    <property type="project" value="InterPro"/>
</dbReference>
<dbReference type="InterPro" id="IPR017871">
    <property type="entry name" value="ABC_transporter-like_CS"/>
</dbReference>
<dbReference type="STRING" id="1229780.BN381_250050"/>
<dbReference type="InterPro" id="IPR004606">
    <property type="entry name" value="Mop_domain"/>
</dbReference>
<dbReference type="Pfam" id="PF00005">
    <property type="entry name" value="ABC_tran"/>
    <property type="match status" value="1"/>
</dbReference>
<keyword evidence="2 5" id="KW-0500">Molybdenum</keyword>
<dbReference type="Proteomes" id="UP000018291">
    <property type="component" value="Unassembled WGS sequence"/>
</dbReference>
<proteinExistence type="predicted"/>
<reference evidence="8 9" key="1">
    <citation type="journal article" date="2013" name="ISME J.">
        <title>Metabolic model for the filamentous 'Candidatus Microthrix parvicella' based on genomic and metagenomic analyses.</title>
        <authorList>
            <person name="Jon McIlroy S."/>
            <person name="Kristiansen R."/>
            <person name="Albertsen M."/>
            <person name="Michael Karst S."/>
            <person name="Rossetti S."/>
            <person name="Lund Nielsen J."/>
            <person name="Tandoi V."/>
            <person name="James Seviour R."/>
            <person name="Nielsen P.H."/>
        </authorList>
    </citation>
    <scope>NUCLEOTIDE SEQUENCE [LARGE SCALE GENOMIC DNA]</scope>
    <source>
        <strain evidence="8 9">RN1</strain>
    </source>
</reference>
<keyword evidence="4" id="KW-0067">ATP-binding</keyword>
<evidence type="ECO:0000256" key="2">
    <source>
        <dbReference type="ARBA" id="ARBA00022505"/>
    </source>
</evidence>
<dbReference type="GO" id="GO:0016887">
    <property type="term" value="F:ATP hydrolysis activity"/>
    <property type="evidence" value="ECO:0007669"/>
    <property type="project" value="InterPro"/>
</dbReference>
<protein>
    <submittedName>
        <fullName evidence="8">Molybdate ABC transporter, ATPase subunit</fullName>
        <ecNumber evidence="8">3.6.3.29</ecNumber>
    </submittedName>
</protein>
<feature type="domain" description="ABC transporter" evidence="6">
    <location>
        <begin position="6"/>
        <end position="245"/>
    </location>
</feature>
<dbReference type="SUPFAM" id="SSF52540">
    <property type="entry name" value="P-loop containing nucleoside triphosphate hydrolases"/>
    <property type="match status" value="1"/>
</dbReference>
<dbReference type="eggNOG" id="COG3842">
    <property type="taxonomic scope" value="Bacteria"/>
</dbReference>
<dbReference type="InterPro" id="IPR003593">
    <property type="entry name" value="AAA+_ATPase"/>
</dbReference>